<proteinExistence type="predicted"/>
<dbReference type="PROSITE" id="PS50977">
    <property type="entry name" value="HTH_TETR_2"/>
    <property type="match status" value="1"/>
</dbReference>
<evidence type="ECO:0000313" key="7">
    <source>
        <dbReference type="EMBL" id="NMM44656.1"/>
    </source>
</evidence>
<evidence type="ECO:0000259" key="6">
    <source>
        <dbReference type="PROSITE" id="PS50977"/>
    </source>
</evidence>
<evidence type="ECO:0000256" key="1">
    <source>
        <dbReference type="ARBA" id="ARBA00023015"/>
    </source>
</evidence>
<dbReference type="PANTHER" id="PTHR30055">
    <property type="entry name" value="HTH-TYPE TRANSCRIPTIONAL REGULATOR RUTR"/>
    <property type="match status" value="1"/>
</dbReference>
<reference evidence="7 8" key="1">
    <citation type="submission" date="2020-04" db="EMBL/GenBank/DDBJ databases">
        <title>Rhodospirillaceae bacterium KN72 isolated from deep sea.</title>
        <authorList>
            <person name="Zhang D.-C."/>
        </authorList>
    </citation>
    <scope>NUCLEOTIDE SEQUENCE [LARGE SCALE GENOMIC DNA]</scope>
    <source>
        <strain evidence="7 8">KN72</strain>
    </source>
</reference>
<evidence type="ECO:0000313" key="8">
    <source>
        <dbReference type="Proteomes" id="UP000539372"/>
    </source>
</evidence>
<organism evidence="7 8">
    <name type="scientific">Pacificispira spongiicola</name>
    <dbReference type="NCBI Taxonomy" id="2729598"/>
    <lineage>
        <taxon>Bacteria</taxon>
        <taxon>Pseudomonadati</taxon>
        <taxon>Pseudomonadota</taxon>
        <taxon>Alphaproteobacteria</taxon>
        <taxon>Rhodospirillales</taxon>
        <taxon>Rhodospirillaceae</taxon>
        <taxon>Pacificispira</taxon>
    </lineage>
</organism>
<protein>
    <submittedName>
        <fullName evidence="7">TetR/AcrR family transcriptional regulator</fullName>
    </submittedName>
</protein>
<comment type="caution">
    <text evidence="7">The sequence shown here is derived from an EMBL/GenBank/DDBJ whole genome shotgun (WGS) entry which is preliminary data.</text>
</comment>
<gene>
    <name evidence="7" type="ORF">HH303_09195</name>
</gene>
<keyword evidence="3" id="KW-0804">Transcription</keyword>
<dbReference type="GO" id="GO:0003700">
    <property type="term" value="F:DNA-binding transcription factor activity"/>
    <property type="evidence" value="ECO:0007669"/>
    <property type="project" value="TreeGrafter"/>
</dbReference>
<dbReference type="RefSeq" id="WP_169624988.1">
    <property type="nucleotide sequence ID" value="NZ_JABBNT010000002.1"/>
</dbReference>
<evidence type="ECO:0000256" key="5">
    <source>
        <dbReference type="SAM" id="MobiDB-lite"/>
    </source>
</evidence>
<keyword evidence="1" id="KW-0805">Transcription regulation</keyword>
<dbReference type="Gene3D" id="1.10.357.10">
    <property type="entry name" value="Tetracycline Repressor, domain 2"/>
    <property type="match status" value="1"/>
</dbReference>
<dbReference type="InterPro" id="IPR009057">
    <property type="entry name" value="Homeodomain-like_sf"/>
</dbReference>
<feature type="region of interest" description="Disordered" evidence="5">
    <location>
        <begin position="1"/>
        <end position="23"/>
    </location>
</feature>
<dbReference type="SUPFAM" id="SSF46689">
    <property type="entry name" value="Homeodomain-like"/>
    <property type="match status" value="1"/>
</dbReference>
<keyword evidence="8" id="KW-1185">Reference proteome</keyword>
<dbReference type="EMBL" id="JABBNT010000002">
    <property type="protein sequence ID" value="NMM44656.1"/>
    <property type="molecule type" value="Genomic_DNA"/>
</dbReference>
<dbReference type="Pfam" id="PF00440">
    <property type="entry name" value="TetR_N"/>
    <property type="match status" value="1"/>
</dbReference>
<sequence>MNDIRPENEPPPYRRRTQKERREETRARLLDATIQVILHHGYAGMSTALVDAEAGVSSGARNYHFPTKLELVAEATRNAYDHALELGRRRAEQALTSDYPLNDLLDDLKSIYFDWPYLVAQDVVIAARTDAALMDKVAPILGTYHEALRKTWTELFVKRGLAQADAETVFDLALNLIRGMGINRVWRQDKDHQALLIAQWAERYHPLFK</sequence>
<evidence type="ECO:0000256" key="3">
    <source>
        <dbReference type="ARBA" id="ARBA00023163"/>
    </source>
</evidence>
<keyword evidence="2 4" id="KW-0238">DNA-binding</keyword>
<name>A0A7Y0E1E4_9PROT</name>
<dbReference type="InterPro" id="IPR050109">
    <property type="entry name" value="HTH-type_TetR-like_transc_reg"/>
</dbReference>
<dbReference type="GO" id="GO:0000976">
    <property type="term" value="F:transcription cis-regulatory region binding"/>
    <property type="evidence" value="ECO:0007669"/>
    <property type="project" value="TreeGrafter"/>
</dbReference>
<evidence type="ECO:0000256" key="4">
    <source>
        <dbReference type="PROSITE-ProRule" id="PRU00335"/>
    </source>
</evidence>
<dbReference type="AlphaFoldDB" id="A0A7Y0E1E4"/>
<feature type="DNA-binding region" description="H-T-H motif" evidence="4">
    <location>
        <begin position="46"/>
        <end position="65"/>
    </location>
</feature>
<evidence type="ECO:0000256" key="2">
    <source>
        <dbReference type="ARBA" id="ARBA00023125"/>
    </source>
</evidence>
<dbReference type="PANTHER" id="PTHR30055:SF234">
    <property type="entry name" value="HTH-TYPE TRANSCRIPTIONAL REGULATOR BETI"/>
    <property type="match status" value="1"/>
</dbReference>
<dbReference type="InterPro" id="IPR001647">
    <property type="entry name" value="HTH_TetR"/>
</dbReference>
<feature type="domain" description="HTH tetR-type" evidence="6">
    <location>
        <begin position="23"/>
        <end position="83"/>
    </location>
</feature>
<dbReference type="Proteomes" id="UP000539372">
    <property type="component" value="Unassembled WGS sequence"/>
</dbReference>
<accession>A0A7Y0E1E4</accession>